<evidence type="ECO:0000313" key="2">
    <source>
        <dbReference type="Proteomes" id="UP000280298"/>
    </source>
</evidence>
<evidence type="ECO:0008006" key="3">
    <source>
        <dbReference type="Google" id="ProtNLM"/>
    </source>
</evidence>
<gene>
    <name evidence="1" type="ORF">EJ357_42705</name>
</gene>
<organism evidence="1 2">
    <name type="scientific">Streptomyces cyaneochromogenes</name>
    <dbReference type="NCBI Taxonomy" id="2496836"/>
    <lineage>
        <taxon>Bacteria</taxon>
        <taxon>Bacillati</taxon>
        <taxon>Actinomycetota</taxon>
        <taxon>Actinomycetes</taxon>
        <taxon>Kitasatosporales</taxon>
        <taxon>Streptomycetaceae</taxon>
        <taxon>Streptomyces</taxon>
    </lineage>
</organism>
<dbReference type="SUPFAM" id="SSF48452">
    <property type="entry name" value="TPR-like"/>
    <property type="match status" value="1"/>
</dbReference>
<sequence length="311" mass="34270">MGQQGIDEFTPWDADRYGSPFLTRCAARLRALKRGTDAEAIKLLSQGTLADAETWFRAAAEQEPENESPRKFMLAEFLARHGRDDEAEAWYRRAALATDGSYDVQPAAERLGDLLSARNAYEEAETWYFRAYYGDDQPGSAKRRPLNAPLRPIDFAGRQLSVAHKRAATLLAMGKMAEADAFLAEAEDHQRQNPPRGLAGVVTTAVLTGALVPFLQGMVSNAGEDGCEAARAMIQRWAPMLRRSPAPPPPENQPEHAGMEGVALRISADASNEALRQLTALDLPTIRQTMGGALEVSWDEHLREWKITPLT</sequence>
<dbReference type="OrthoDB" id="4121321at2"/>
<protein>
    <recommendedName>
        <fullName evidence="3">Tetratricopeptide repeat protein</fullName>
    </recommendedName>
</protein>
<evidence type="ECO:0000313" key="1">
    <source>
        <dbReference type="EMBL" id="AZQ39321.1"/>
    </source>
</evidence>
<accession>A0A3Q9EZZ5</accession>
<proteinExistence type="predicted"/>
<reference evidence="1 2" key="1">
    <citation type="journal article" date="2019" name="Int. J. Syst. Evol. Microbiol.">
        <title>Streptomyces cyaneochromogenes sp. nov., a blue pigment-producing actinomycete from manganese-contaminated soil.</title>
        <authorList>
            <person name="Tang X."/>
            <person name="Zhao J."/>
            <person name="Li K."/>
            <person name="Chen Z."/>
            <person name="Sun Y."/>
            <person name="Gao J."/>
        </authorList>
    </citation>
    <scope>NUCLEOTIDE SEQUENCE [LARGE SCALE GENOMIC DNA]</scope>
    <source>
        <strain evidence="1 2">MK-45</strain>
    </source>
</reference>
<dbReference type="EMBL" id="CP034539">
    <property type="protein sequence ID" value="AZQ39321.1"/>
    <property type="molecule type" value="Genomic_DNA"/>
</dbReference>
<dbReference type="AlphaFoldDB" id="A0A3Q9EZZ5"/>
<dbReference type="RefSeq" id="WP_126397480.1">
    <property type="nucleotide sequence ID" value="NZ_CP034539.1"/>
</dbReference>
<dbReference type="InterPro" id="IPR011990">
    <property type="entry name" value="TPR-like_helical_dom_sf"/>
</dbReference>
<dbReference type="KEGG" id="scya:EJ357_42705"/>
<dbReference type="Gene3D" id="1.25.40.10">
    <property type="entry name" value="Tetratricopeptide repeat domain"/>
    <property type="match status" value="1"/>
</dbReference>
<name>A0A3Q9EZZ5_9ACTN</name>
<dbReference type="Proteomes" id="UP000280298">
    <property type="component" value="Chromosome"/>
</dbReference>
<keyword evidence="2" id="KW-1185">Reference proteome</keyword>